<dbReference type="GO" id="GO:0008476">
    <property type="term" value="F:protein-tyrosine sulfotransferase activity"/>
    <property type="evidence" value="ECO:0007669"/>
    <property type="project" value="UniProtKB-EC"/>
</dbReference>
<dbReference type="GO" id="GO:0000139">
    <property type="term" value="C:Golgi membrane"/>
    <property type="evidence" value="ECO:0007669"/>
    <property type="project" value="UniProtKB-SubCell"/>
</dbReference>
<evidence type="ECO:0000256" key="4">
    <source>
        <dbReference type="ARBA" id="ARBA00022679"/>
    </source>
</evidence>
<evidence type="ECO:0000256" key="11">
    <source>
        <dbReference type="ARBA" id="ARBA00023180"/>
    </source>
</evidence>
<keyword evidence="8" id="KW-0333">Golgi apparatus</keyword>
<proteinExistence type="inferred from homology"/>
<keyword evidence="4 13" id="KW-0808">Transferase</keyword>
<evidence type="ECO:0000256" key="10">
    <source>
        <dbReference type="ARBA" id="ARBA00023157"/>
    </source>
</evidence>
<dbReference type="EC" id="2.8.2.20" evidence="3 13"/>
<evidence type="ECO:0000256" key="5">
    <source>
        <dbReference type="ARBA" id="ARBA00022692"/>
    </source>
</evidence>
<protein>
    <recommendedName>
        <fullName evidence="3 13">Protein-tyrosine sulfotransferase</fullName>
        <ecNumber evidence="3 13">2.8.2.20</ecNumber>
    </recommendedName>
</protein>
<dbReference type="OrthoDB" id="545675at2759"/>
<dbReference type="AlphaFoldDB" id="A0A8J2J1N6"/>
<dbReference type="Proteomes" id="UP000708208">
    <property type="component" value="Unassembled WGS sequence"/>
</dbReference>
<gene>
    <name evidence="14" type="ORF">AFUS01_LOCUS272</name>
</gene>
<dbReference type="FunFam" id="3.40.50.300:FF:000290">
    <property type="entry name" value="Protein-tyrosine sulfotransferase"/>
    <property type="match status" value="1"/>
</dbReference>
<keyword evidence="11" id="KW-0325">Glycoprotein</keyword>
<keyword evidence="9" id="KW-0472">Membrane</keyword>
<evidence type="ECO:0000256" key="8">
    <source>
        <dbReference type="ARBA" id="ARBA00023034"/>
    </source>
</evidence>
<comment type="similarity">
    <text evidence="2 13">Belongs to the protein sulfotransferase family.</text>
</comment>
<evidence type="ECO:0000313" key="14">
    <source>
        <dbReference type="EMBL" id="CAG7636570.1"/>
    </source>
</evidence>
<keyword evidence="15" id="KW-1185">Reference proteome</keyword>
<dbReference type="PANTHER" id="PTHR12788">
    <property type="entry name" value="PROTEIN-TYROSINE SULFOTRANSFERASE 2"/>
    <property type="match status" value="1"/>
</dbReference>
<dbReference type="EMBL" id="CAJVCH010001093">
    <property type="protein sequence ID" value="CAG7636570.1"/>
    <property type="molecule type" value="Genomic_DNA"/>
</dbReference>
<evidence type="ECO:0000256" key="12">
    <source>
        <dbReference type="ARBA" id="ARBA00048460"/>
    </source>
</evidence>
<keyword evidence="5" id="KW-0812">Transmembrane</keyword>
<evidence type="ECO:0000256" key="3">
    <source>
        <dbReference type="ARBA" id="ARBA00013262"/>
    </source>
</evidence>
<evidence type="ECO:0000313" key="15">
    <source>
        <dbReference type="Proteomes" id="UP000708208"/>
    </source>
</evidence>
<comment type="catalytic activity">
    <reaction evidence="12 13">
        <text>L-tyrosyl-[protein] + 3'-phosphoadenylyl sulfate = O-sulfo-L-tyrosine-[protein] + adenosine 3',5'-bisphosphate + H(+)</text>
        <dbReference type="Rhea" id="RHEA:16801"/>
        <dbReference type="Rhea" id="RHEA-COMP:10136"/>
        <dbReference type="Rhea" id="RHEA-COMP:11688"/>
        <dbReference type="ChEBI" id="CHEBI:15378"/>
        <dbReference type="ChEBI" id="CHEBI:46858"/>
        <dbReference type="ChEBI" id="CHEBI:58339"/>
        <dbReference type="ChEBI" id="CHEBI:58343"/>
        <dbReference type="ChEBI" id="CHEBI:65286"/>
        <dbReference type="EC" id="2.8.2.20"/>
    </reaction>
</comment>
<evidence type="ECO:0000256" key="7">
    <source>
        <dbReference type="ARBA" id="ARBA00022989"/>
    </source>
</evidence>
<dbReference type="PANTHER" id="PTHR12788:SF10">
    <property type="entry name" value="PROTEIN-TYROSINE SULFOTRANSFERASE"/>
    <property type="match status" value="1"/>
</dbReference>
<sequence>MIALISFAVSGYQFMQSGQRVKEGLGRILRKRNNPQHLVHMFKKSGSIVGVIVSAEEFLVTIAHQRKCLLEFCERKTDMLQIRSGVDSGWNVILFCVIAPFSVLLLIRGGNNDSSSHQIITSRETVVFDKLGKPHTYDRTSPFIFIGGFPRSGTTLARAMLDAHSDIRCGEETRVVPRILQLAAQWNRSAKEINRLHEAGITDEIIGDAVASFILEVVVKHGEPAPRLCNKDPFTLKYGSYLLKLFPKAKFIFMIRDGRAVVHSLITRKVTVTGFDLTDYRQCLTKWSNSMKTMVRECNELGPERCLKVKYEDLVLHPRSQMKTILDYLELPWSEEVMHHENFINKPGGVSLSKVERSSDQVIKPVNAEALTKWVGAIPDDVLDDMPTIAPMLETLGYDPRNRKPTYGEPDAEVATNTNDIIHNHDKWSKTADDVLKQSKRKF</sequence>
<keyword evidence="7" id="KW-1133">Transmembrane helix</keyword>
<evidence type="ECO:0000256" key="13">
    <source>
        <dbReference type="RuleBase" id="RU365018"/>
    </source>
</evidence>
<comment type="caution">
    <text evidence="14">The sequence shown here is derived from an EMBL/GenBank/DDBJ whole genome shotgun (WGS) entry which is preliminary data.</text>
</comment>
<keyword evidence="6" id="KW-0735">Signal-anchor</keyword>
<comment type="subcellular location">
    <subcellularLocation>
        <location evidence="1">Golgi apparatus membrane</location>
        <topology evidence="1">Single-pass type II membrane protein</topology>
    </subcellularLocation>
</comment>
<dbReference type="Pfam" id="PF13469">
    <property type="entry name" value="Sulfotransfer_3"/>
    <property type="match status" value="1"/>
</dbReference>
<evidence type="ECO:0000256" key="2">
    <source>
        <dbReference type="ARBA" id="ARBA00009988"/>
    </source>
</evidence>
<comment type="function">
    <text evidence="13">Catalyzes the O-sulfation of tyrosine residues within acidic motifs of polypeptides, using 3'-phosphoadenylyl sulfate (PAPS) as cosubstrate.</text>
</comment>
<keyword evidence="10" id="KW-1015">Disulfide bond</keyword>
<organism evidence="14 15">
    <name type="scientific">Allacma fusca</name>
    <dbReference type="NCBI Taxonomy" id="39272"/>
    <lineage>
        <taxon>Eukaryota</taxon>
        <taxon>Metazoa</taxon>
        <taxon>Ecdysozoa</taxon>
        <taxon>Arthropoda</taxon>
        <taxon>Hexapoda</taxon>
        <taxon>Collembola</taxon>
        <taxon>Symphypleona</taxon>
        <taxon>Sminthuridae</taxon>
        <taxon>Allacma</taxon>
    </lineage>
</organism>
<reference evidence="14" key="1">
    <citation type="submission" date="2021-06" db="EMBL/GenBank/DDBJ databases">
        <authorList>
            <person name="Hodson N. C."/>
            <person name="Mongue J. A."/>
            <person name="Jaron S. K."/>
        </authorList>
    </citation>
    <scope>NUCLEOTIDE SEQUENCE</scope>
</reference>
<accession>A0A8J2J1N6</accession>
<evidence type="ECO:0000256" key="9">
    <source>
        <dbReference type="ARBA" id="ARBA00023136"/>
    </source>
</evidence>
<name>A0A8J2J1N6_9HEXA</name>
<evidence type="ECO:0000256" key="1">
    <source>
        <dbReference type="ARBA" id="ARBA00004323"/>
    </source>
</evidence>
<evidence type="ECO:0000256" key="6">
    <source>
        <dbReference type="ARBA" id="ARBA00022968"/>
    </source>
</evidence>
<dbReference type="InterPro" id="IPR026634">
    <property type="entry name" value="TPST-like"/>
</dbReference>